<dbReference type="EMBL" id="BDGU01000107">
    <property type="protein sequence ID" value="GAW02638.1"/>
    <property type="molecule type" value="Genomic_DNA"/>
</dbReference>
<sequence length="698" mass="79900">MSQYTHNQSIRVKNLSITNKDIRIKQQLTHNIETLKQEVQNLSIDKHNLRNAVKSHKAKIETLNTQIVVLADQKSVYQKKIRALEHTSKKDEDTKKELETALRISGLELEKALKINEATARAENAKKLGMDLRHAKQKLEIEELKEVRLKNTQLESFVTSLKAKFTEADDSHRAAKANLATIRHQNQELRTRVEVADTLHAKELDQLQKREIELLTSIEALAKQKDDAELSRYAKAMECESLEKAREEMVKRERLADDRARELERDKIELEGALRVTSQDFQNAMIRMAEFESWKNLEVEVIQRAKLGTENSLIHNLEEMKVANNALQISLQTVEWASSKALESQQDCSHHKGDFVEQVNLPFNIRLNLFVLTVLITQELNRLEIGDGVKDDEMKSNTSREEIAAPEQTFGDENLDYSEQTRFNLAQKRGNLKNLAEEPKHDVPRVDCDPEITPLESPCDKLDLSPKKAGLNMVQDGKLSSGRPFAEVMCETEYGAENGGREKKDLIPVNSKLNNTQALSCWTWNTELKSSNEEKATQEQSLETKLLASTSAEKRFEDKDTELQTMREEKAVVKQSLEAKILALKAIEERFEAKCTELVAIEQEMSISKGTTEKLRIQTENHRITLNTTKQELDEIRSRHSDLKSLFRTTQNDSSNKLRVMNGELERLREEKTAAKRLLEAKIVELEVHLDLSDLLSI</sequence>
<gene>
    <name evidence="2" type="ORF">LENED_004304</name>
</gene>
<dbReference type="Proteomes" id="UP000188533">
    <property type="component" value="Unassembled WGS sequence"/>
</dbReference>
<reference evidence="2 3" key="2">
    <citation type="submission" date="2017-02" db="EMBL/GenBank/DDBJ databases">
        <title>A genome survey and senescence transcriptome analysis in Lentinula edodes.</title>
        <authorList>
            <person name="Sakamoto Y."/>
            <person name="Nakade K."/>
            <person name="Sato S."/>
            <person name="Yoshida Y."/>
            <person name="Miyazaki K."/>
            <person name="Natsume S."/>
            <person name="Konno N."/>
        </authorList>
    </citation>
    <scope>NUCLEOTIDE SEQUENCE [LARGE SCALE GENOMIC DNA]</scope>
    <source>
        <strain evidence="2 3">NBRC 111202</strain>
    </source>
</reference>
<accession>A0A1Q3E5Y9</accession>
<name>A0A1Q3E5Y9_LENED</name>
<comment type="caution">
    <text evidence="2">The sequence shown here is derived from an EMBL/GenBank/DDBJ whole genome shotgun (WGS) entry which is preliminary data.</text>
</comment>
<feature type="coiled-coil region" evidence="1">
    <location>
        <begin position="25"/>
        <end position="101"/>
    </location>
</feature>
<evidence type="ECO:0000256" key="1">
    <source>
        <dbReference type="SAM" id="Coils"/>
    </source>
</evidence>
<organism evidence="2 3">
    <name type="scientific">Lentinula edodes</name>
    <name type="common">Shiitake mushroom</name>
    <name type="synonym">Lentinus edodes</name>
    <dbReference type="NCBI Taxonomy" id="5353"/>
    <lineage>
        <taxon>Eukaryota</taxon>
        <taxon>Fungi</taxon>
        <taxon>Dikarya</taxon>
        <taxon>Basidiomycota</taxon>
        <taxon>Agaricomycotina</taxon>
        <taxon>Agaricomycetes</taxon>
        <taxon>Agaricomycetidae</taxon>
        <taxon>Agaricales</taxon>
        <taxon>Marasmiineae</taxon>
        <taxon>Omphalotaceae</taxon>
        <taxon>Lentinula</taxon>
    </lineage>
</organism>
<evidence type="ECO:0000313" key="2">
    <source>
        <dbReference type="EMBL" id="GAW02638.1"/>
    </source>
</evidence>
<feature type="coiled-coil region" evidence="1">
    <location>
        <begin position="574"/>
        <end position="685"/>
    </location>
</feature>
<protein>
    <submittedName>
        <fullName evidence="2">Uncharacterized protein</fullName>
    </submittedName>
</protein>
<keyword evidence="3" id="KW-1185">Reference proteome</keyword>
<reference evidence="2 3" key="1">
    <citation type="submission" date="2016-08" db="EMBL/GenBank/DDBJ databases">
        <authorList>
            <consortium name="Lentinula edodes genome sequencing consortium"/>
            <person name="Sakamoto Y."/>
            <person name="Nakade K."/>
            <person name="Sato S."/>
            <person name="Yoshida Y."/>
            <person name="Miyazaki K."/>
            <person name="Natsume S."/>
            <person name="Konno N."/>
        </authorList>
    </citation>
    <scope>NUCLEOTIDE SEQUENCE [LARGE SCALE GENOMIC DNA]</scope>
    <source>
        <strain evidence="2 3">NBRC 111202</strain>
    </source>
</reference>
<dbReference type="AlphaFoldDB" id="A0A1Q3E5Y9"/>
<evidence type="ECO:0000313" key="3">
    <source>
        <dbReference type="Proteomes" id="UP000188533"/>
    </source>
</evidence>
<keyword evidence="1" id="KW-0175">Coiled coil</keyword>
<proteinExistence type="predicted"/>
<feature type="coiled-coil region" evidence="1">
    <location>
        <begin position="172"/>
        <end position="224"/>
    </location>
</feature>